<evidence type="ECO:0000256" key="1">
    <source>
        <dbReference type="ARBA" id="ARBA00001936"/>
    </source>
</evidence>
<name>A0A8S8XET1_9PROT</name>
<dbReference type="CDD" id="cd03671">
    <property type="entry name" value="NUDIX_Ap4A_hydrolase_plant_like"/>
    <property type="match status" value="1"/>
</dbReference>
<protein>
    <recommendedName>
        <fullName evidence="4">RNA pyrophosphohydrolase</fullName>
        <ecNumber evidence="4">3.6.1.-</ecNumber>
    </recommendedName>
    <alternativeName>
        <fullName evidence="4">(Di)nucleoside polyphosphate hydrolase</fullName>
    </alternativeName>
</protein>
<dbReference type="InterPro" id="IPR000086">
    <property type="entry name" value="NUDIX_hydrolase_dom"/>
</dbReference>
<dbReference type="EMBL" id="BOPV01000001">
    <property type="protein sequence ID" value="GIL39590.1"/>
    <property type="molecule type" value="Genomic_DNA"/>
</dbReference>
<dbReference type="GO" id="GO:0006753">
    <property type="term" value="P:nucleoside phosphate metabolic process"/>
    <property type="evidence" value="ECO:0007669"/>
    <property type="project" value="TreeGrafter"/>
</dbReference>
<comment type="cofactor">
    <cofactor evidence="1">
        <name>Mn(2+)</name>
        <dbReference type="ChEBI" id="CHEBI:29035"/>
    </cofactor>
</comment>
<dbReference type="GO" id="GO:0008893">
    <property type="term" value="F:guanosine-3',5'-bis(diphosphate) 3'-diphosphatase activity"/>
    <property type="evidence" value="ECO:0007669"/>
    <property type="project" value="TreeGrafter"/>
</dbReference>
<dbReference type="InterPro" id="IPR020476">
    <property type="entry name" value="Nudix_hydrolase"/>
</dbReference>
<evidence type="ECO:0000259" key="5">
    <source>
        <dbReference type="PROSITE" id="PS51462"/>
    </source>
</evidence>
<comment type="cofactor">
    <cofactor evidence="2">
        <name>Mg(2+)</name>
        <dbReference type="ChEBI" id="CHEBI:18420"/>
    </cofactor>
</comment>
<dbReference type="InterPro" id="IPR022927">
    <property type="entry name" value="RppH"/>
</dbReference>
<dbReference type="Pfam" id="PF00293">
    <property type="entry name" value="NUDIX"/>
    <property type="match status" value="1"/>
</dbReference>
<gene>
    <name evidence="4 6" type="primary">rppH</name>
    <name evidence="4" type="synonym">nudH</name>
    <name evidence="6" type="ORF">TMPK1_18270</name>
</gene>
<organism evidence="6 7">
    <name type="scientific">Roseiterribacter gracilis</name>
    <dbReference type="NCBI Taxonomy" id="2812848"/>
    <lineage>
        <taxon>Bacteria</taxon>
        <taxon>Pseudomonadati</taxon>
        <taxon>Pseudomonadota</taxon>
        <taxon>Alphaproteobacteria</taxon>
        <taxon>Rhodospirillales</taxon>
        <taxon>Roseiterribacteraceae</taxon>
        <taxon>Roseiterribacter</taxon>
    </lineage>
</organism>
<dbReference type="EC" id="3.6.1.-" evidence="4"/>
<feature type="domain" description="Nudix hydrolase" evidence="5">
    <location>
        <begin position="8"/>
        <end position="151"/>
    </location>
</feature>
<accession>A0A8S8XET1</accession>
<dbReference type="PANTHER" id="PTHR11839">
    <property type="entry name" value="UDP/ADP-SUGAR PYROPHOSPHATASE"/>
    <property type="match status" value="1"/>
</dbReference>
<dbReference type="AlphaFoldDB" id="A0A8S8XET1"/>
<dbReference type="InterPro" id="IPR020084">
    <property type="entry name" value="NUDIX_hydrolase_CS"/>
</dbReference>
<keyword evidence="7" id="KW-1185">Reference proteome</keyword>
<dbReference type="Gene3D" id="3.90.79.10">
    <property type="entry name" value="Nucleoside Triphosphate Pyrophosphohydrolase"/>
    <property type="match status" value="1"/>
</dbReference>
<reference evidence="6" key="1">
    <citation type="submission" date="2021-02" db="EMBL/GenBank/DDBJ databases">
        <title>Genome sequence of Rhodospirillales sp. strain TMPK1 isolated from soil.</title>
        <authorList>
            <person name="Nakai R."/>
            <person name="Kusada H."/>
            <person name="Tamaki H."/>
        </authorList>
    </citation>
    <scope>NUCLEOTIDE SEQUENCE</scope>
    <source>
        <strain evidence="6">TMPK1</strain>
    </source>
</reference>
<keyword evidence="3 4" id="KW-0378">Hydrolase</keyword>
<dbReference type="PROSITE" id="PS00893">
    <property type="entry name" value="NUDIX_BOX"/>
    <property type="match status" value="1"/>
</dbReference>
<comment type="function">
    <text evidence="4">Accelerates the degradation of transcripts by removing pyrophosphate from the 5'-end of triphosphorylated RNA, leading to a more labile monophosphorylated state that can stimulate subsequent ribonuclease cleavage.</text>
</comment>
<dbReference type="NCBIfam" id="NF001938">
    <property type="entry name" value="PRK00714.1-5"/>
    <property type="match status" value="1"/>
</dbReference>
<comment type="cofactor">
    <cofactor evidence="4">
        <name>a divalent metal cation</name>
        <dbReference type="ChEBI" id="CHEBI:60240"/>
    </cofactor>
</comment>
<evidence type="ECO:0000313" key="7">
    <source>
        <dbReference type="Proteomes" id="UP000681075"/>
    </source>
</evidence>
<feature type="short sequence motif" description="Nudix box" evidence="4">
    <location>
        <begin position="41"/>
        <end position="62"/>
    </location>
</feature>
<evidence type="ECO:0000313" key="6">
    <source>
        <dbReference type="EMBL" id="GIL39590.1"/>
    </source>
</evidence>
<sequence length="160" mass="18538">MTDDTDRFYRPNVGVALFNRDGKVLVARRRGSSDAWQMPQGGVHDDEDLEQAARRELAEEVGVRSAELLGRVEEWLRYDLPAETLANHRWKGKWKGQRQAWLAMRFTGPDSEIDLTVEKPPEFDAWKWVALADVPLLIVPFKRAIYERVARDFARFTQPV</sequence>
<evidence type="ECO:0000256" key="2">
    <source>
        <dbReference type="ARBA" id="ARBA00001946"/>
    </source>
</evidence>
<dbReference type="GO" id="GO:0019693">
    <property type="term" value="P:ribose phosphate metabolic process"/>
    <property type="evidence" value="ECO:0007669"/>
    <property type="project" value="TreeGrafter"/>
</dbReference>
<evidence type="ECO:0000256" key="4">
    <source>
        <dbReference type="HAMAP-Rule" id="MF_00298"/>
    </source>
</evidence>
<dbReference type="GO" id="GO:0034432">
    <property type="term" value="F:bis(5'-adenosyl)-pentaphosphatase activity"/>
    <property type="evidence" value="ECO:0007669"/>
    <property type="project" value="TreeGrafter"/>
</dbReference>
<dbReference type="PROSITE" id="PS51462">
    <property type="entry name" value="NUDIX"/>
    <property type="match status" value="1"/>
</dbReference>
<dbReference type="SUPFAM" id="SSF55811">
    <property type="entry name" value="Nudix"/>
    <property type="match status" value="1"/>
</dbReference>
<evidence type="ECO:0000256" key="3">
    <source>
        <dbReference type="ARBA" id="ARBA00022801"/>
    </source>
</evidence>
<comment type="similarity">
    <text evidence="4">Belongs to the Nudix hydrolase family. RppH subfamily.</text>
</comment>
<comment type="caution">
    <text evidence="6">The sequence shown here is derived from an EMBL/GenBank/DDBJ whole genome shotgun (WGS) entry which is preliminary data.</text>
</comment>
<dbReference type="HAMAP" id="MF_00298">
    <property type="entry name" value="Nudix_RppH"/>
    <property type="match status" value="1"/>
</dbReference>
<dbReference type="Proteomes" id="UP000681075">
    <property type="component" value="Unassembled WGS sequence"/>
</dbReference>
<dbReference type="PRINTS" id="PR00502">
    <property type="entry name" value="NUDIXFAMILY"/>
</dbReference>
<dbReference type="PANTHER" id="PTHR11839:SF22">
    <property type="entry name" value="NUDIX HYDROLASE 26, CHLOROPLASTIC"/>
    <property type="match status" value="1"/>
</dbReference>
<dbReference type="InterPro" id="IPR015797">
    <property type="entry name" value="NUDIX_hydrolase-like_dom_sf"/>
</dbReference>
<proteinExistence type="inferred from homology"/>